<accession>A0A6G0Y0Q7</accession>
<keyword evidence="1" id="KW-0472">Membrane</keyword>
<dbReference type="AlphaFoldDB" id="A0A6G0Y0Q7"/>
<keyword evidence="1" id="KW-0812">Transmembrane</keyword>
<dbReference type="PANTHER" id="PTHR33053">
    <property type="entry name" value="PROTEIN, PUTATIVE-RELATED"/>
    <property type="match status" value="1"/>
</dbReference>
<gene>
    <name evidence="2" type="ORF">FWK35_00026972</name>
</gene>
<comment type="caution">
    <text evidence="2">The sequence shown here is derived from an EMBL/GenBank/DDBJ whole genome shotgun (WGS) entry which is preliminary data.</text>
</comment>
<dbReference type="OrthoDB" id="6612923at2759"/>
<name>A0A6G0Y0Q7_APHCR</name>
<sequence length="321" mass="37969">MKTNGKVYKHLITSYLFKFLRNLSKTRKLQYKSSALLLLKPNVTIDFQRKPHGVNEVSRWKTTKFGTFVLYLGSVVLKNIISEEYNLLPLTTNISENLLKFVNELVIYFVRTFEEFYGNEWISHNVHSFQHIYDDYRRCGSLADNCSAFPFENHNIMSTLKKLIRKSNQPLQQVVKRYAERTQFKPHNQFYTFNKIYNFGGPLLLNLQIIKINNKADCYVQTIDKNIIKVDIVLHLLHFYKRPLHSSKLCIHLVNDLNSLLESWPTKLTLYESLNKINKFIIIVIFFCFVKFKQRFRAFLLLILLQRALIAYTLNIGSTHR</sequence>
<dbReference type="EMBL" id="VUJU01006956">
    <property type="protein sequence ID" value="KAF0747119.1"/>
    <property type="molecule type" value="Genomic_DNA"/>
</dbReference>
<organism evidence="2 3">
    <name type="scientific">Aphis craccivora</name>
    <name type="common">Cowpea aphid</name>
    <dbReference type="NCBI Taxonomy" id="307492"/>
    <lineage>
        <taxon>Eukaryota</taxon>
        <taxon>Metazoa</taxon>
        <taxon>Ecdysozoa</taxon>
        <taxon>Arthropoda</taxon>
        <taxon>Hexapoda</taxon>
        <taxon>Insecta</taxon>
        <taxon>Pterygota</taxon>
        <taxon>Neoptera</taxon>
        <taxon>Paraneoptera</taxon>
        <taxon>Hemiptera</taxon>
        <taxon>Sternorrhyncha</taxon>
        <taxon>Aphidomorpha</taxon>
        <taxon>Aphidoidea</taxon>
        <taxon>Aphididae</taxon>
        <taxon>Aphidini</taxon>
        <taxon>Aphis</taxon>
        <taxon>Aphis</taxon>
    </lineage>
</organism>
<protein>
    <submittedName>
        <fullName evidence="2">DUF4806 domain-containing protein</fullName>
    </submittedName>
</protein>
<evidence type="ECO:0000256" key="1">
    <source>
        <dbReference type="SAM" id="Phobius"/>
    </source>
</evidence>
<proteinExistence type="predicted"/>
<dbReference type="PANTHER" id="PTHR33053:SF9">
    <property type="entry name" value="AGAP000105-PA"/>
    <property type="match status" value="1"/>
</dbReference>
<feature type="transmembrane region" description="Helical" evidence="1">
    <location>
        <begin position="298"/>
        <end position="317"/>
    </location>
</feature>
<evidence type="ECO:0000313" key="3">
    <source>
        <dbReference type="Proteomes" id="UP000478052"/>
    </source>
</evidence>
<dbReference type="Proteomes" id="UP000478052">
    <property type="component" value="Unassembled WGS sequence"/>
</dbReference>
<keyword evidence="1" id="KW-1133">Transmembrane helix</keyword>
<keyword evidence="3" id="KW-1185">Reference proteome</keyword>
<evidence type="ECO:0000313" key="2">
    <source>
        <dbReference type="EMBL" id="KAF0747119.1"/>
    </source>
</evidence>
<reference evidence="2 3" key="1">
    <citation type="submission" date="2019-08" db="EMBL/GenBank/DDBJ databases">
        <title>Whole genome of Aphis craccivora.</title>
        <authorList>
            <person name="Voronova N.V."/>
            <person name="Shulinski R.S."/>
            <person name="Bandarenka Y.V."/>
            <person name="Zhorov D.G."/>
            <person name="Warner D."/>
        </authorList>
    </citation>
    <scope>NUCLEOTIDE SEQUENCE [LARGE SCALE GENOMIC DNA]</scope>
    <source>
        <strain evidence="2">180601</strain>
        <tissue evidence="2">Whole Body</tissue>
    </source>
</reference>
<feature type="non-terminal residue" evidence="2">
    <location>
        <position position="321"/>
    </location>
</feature>